<comment type="caution">
    <text evidence="1">The sequence shown here is derived from an EMBL/GenBank/DDBJ whole genome shotgun (WGS) entry which is preliminary data.</text>
</comment>
<gene>
    <name evidence="1" type="ORF">PACLA_8A048895</name>
</gene>
<name>A0A7D9J5U6_PARCT</name>
<evidence type="ECO:0000313" key="1">
    <source>
        <dbReference type="EMBL" id="CAB4022700.1"/>
    </source>
</evidence>
<organism evidence="1 2">
    <name type="scientific">Paramuricea clavata</name>
    <name type="common">Red gorgonian</name>
    <name type="synonym">Violescent sea-whip</name>
    <dbReference type="NCBI Taxonomy" id="317549"/>
    <lineage>
        <taxon>Eukaryota</taxon>
        <taxon>Metazoa</taxon>
        <taxon>Cnidaria</taxon>
        <taxon>Anthozoa</taxon>
        <taxon>Octocorallia</taxon>
        <taxon>Malacalcyonacea</taxon>
        <taxon>Plexauridae</taxon>
        <taxon>Paramuricea</taxon>
    </lineage>
</organism>
<feature type="non-terminal residue" evidence="1">
    <location>
        <position position="141"/>
    </location>
</feature>
<protein>
    <submittedName>
        <fullName evidence="1">Uncharacterized protein</fullName>
    </submittedName>
</protein>
<keyword evidence="2" id="KW-1185">Reference proteome</keyword>
<dbReference type="AlphaFoldDB" id="A0A7D9J5U6"/>
<evidence type="ECO:0000313" key="2">
    <source>
        <dbReference type="Proteomes" id="UP001152795"/>
    </source>
</evidence>
<dbReference type="SUPFAM" id="SSF52266">
    <property type="entry name" value="SGNH hydrolase"/>
    <property type="match status" value="1"/>
</dbReference>
<dbReference type="OrthoDB" id="10056446at2759"/>
<sequence>MRKFTYLGKTRKEIAECNDSINVNDDPSQVIIHGGTNNLTTDQAEVRVGELKNVVAKFQTKFPNSSIGVSSLVYTEDINVELCRMGLFSETGQSHSITICLRHRSTLGLNWSRGASTIGVESLKVFQSTEQAKEDGLKASE</sequence>
<dbReference type="Proteomes" id="UP001152795">
    <property type="component" value="Unassembled WGS sequence"/>
</dbReference>
<accession>A0A7D9J5U6</accession>
<reference evidence="1" key="1">
    <citation type="submission" date="2020-04" db="EMBL/GenBank/DDBJ databases">
        <authorList>
            <person name="Alioto T."/>
            <person name="Alioto T."/>
            <person name="Gomez Garrido J."/>
        </authorList>
    </citation>
    <scope>NUCLEOTIDE SEQUENCE</scope>
    <source>
        <strain evidence="1">A484AB</strain>
    </source>
</reference>
<proteinExistence type="predicted"/>
<dbReference type="EMBL" id="CACRXK020012104">
    <property type="protein sequence ID" value="CAB4022700.1"/>
    <property type="molecule type" value="Genomic_DNA"/>
</dbReference>